<proteinExistence type="predicted"/>
<sequence length="567" mass="65172">MAAPHFFRVNCSHDELFSESYIRCYQNRGLKVIRCFPHCCPHTDYRGCGASLSLRVDLASSVVVDRLHAFGRFEVAAETAFADRERVEWTTFSSDMRSKDNVFGMWLEGLCQVCENRTAAFHFNKSRTDGWHYNWRGGSSKQKRNELHRFHVYVVRRVSDTQCTILLSAYTPGFTLVSYRRAVGSKSLEKPQAKAKKSVAKFKLQQISSDHVLDDAEKLIRLFHICSGISLDDIPPLYWLAIEEKLLNRCVEWSGLRHPSMVLLPEELRFYSEKPWTAANEIAMQVLWTWFDKSTFEFCSQVFQTHKANKNMRAAYNAVVHVFYAFVTKKLQKDVEPLEDVLKAFRINKTNTSSDSMGYDAFVSASRESSMEEISIKPQDALLGINGLWQLQSATTRRLDVRPSIYNFFRLFTMVFAFDLRTHGNVVFMQSKLLMFPAPWTCFHLDGKANTFHTLPNGEACGLDQTALVGGYKAWMDFNTIQLWIYRWPRPGHRSGYLLRVSINPSVLDYCAMSLSWTLEEADAGDLALSSLQVNDRMNAWEEMEHTVVFQADTTYTRVDSLESVSL</sequence>
<dbReference type="EMBL" id="VJMJ01000096">
    <property type="protein sequence ID" value="KAF0735491.1"/>
    <property type="molecule type" value="Genomic_DNA"/>
</dbReference>
<evidence type="ECO:0000313" key="2">
    <source>
        <dbReference type="Proteomes" id="UP000481153"/>
    </source>
</evidence>
<reference evidence="1 2" key="1">
    <citation type="submission" date="2019-07" db="EMBL/GenBank/DDBJ databases">
        <title>Genomics analysis of Aphanomyces spp. identifies a new class of oomycete effector associated with host adaptation.</title>
        <authorList>
            <person name="Gaulin E."/>
        </authorList>
    </citation>
    <scope>NUCLEOTIDE SEQUENCE [LARGE SCALE GENOMIC DNA]</scope>
    <source>
        <strain evidence="1 2">ATCC 201684</strain>
    </source>
</reference>
<accession>A0A6G0X6I5</accession>
<protein>
    <submittedName>
        <fullName evidence="1">Uncharacterized protein</fullName>
    </submittedName>
</protein>
<name>A0A6G0X6I5_9STRA</name>
<keyword evidence="2" id="KW-1185">Reference proteome</keyword>
<organism evidence="1 2">
    <name type="scientific">Aphanomyces euteiches</name>
    <dbReference type="NCBI Taxonomy" id="100861"/>
    <lineage>
        <taxon>Eukaryota</taxon>
        <taxon>Sar</taxon>
        <taxon>Stramenopiles</taxon>
        <taxon>Oomycota</taxon>
        <taxon>Saprolegniomycetes</taxon>
        <taxon>Saprolegniales</taxon>
        <taxon>Verrucalvaceae</taxon>
        <taxon>Aphanomyces</taxon>
    </lineage>
</organism>
<dbReference type="AlphaFoldDB" id="A0A6G0X6I5"/>
<evidence type="ECO:0000313" key="1">
    <source>
        <dbReference type="EMBL" id="KAF0735491.1"/>
    </source>
</evidence>
<dbReference type="Proteomes" id="UP000481153">
    <property type="component" value="Unassembled WGS sequence"/>
</dbReference>
<dbReference type="VEuPathDB" id="FungiDB:AeMF1_010084"/>
<comment type="caution">
    <text evidence="1">The sequence shown here is derived from an EMBL/GenBank/DDBJ whole genome shotgun (WGS) entry which is preliminary data.</text>
</comment>
<gene>
    <name evidence="1" type="ORF">Ae201684_008058</name>
</gene>